<organism evidence="2 3">
    <name type="scientific">Leeuwenhoekiella blandensis (strain CECT 7118 / CCUG 51940 / KCTC 22103 / MED217)</name>
    <name type="common">Flavobacterium sp. (strain MED217)</name>
    <dbReference type="NCBI Taxonomy" id="398720"/>
    <lineage>
        <taxon>Bacteria</taxon>
        <taxon>Pseudomonadati</taxon>
        <taxon>Bacteroidota</taxon>
        <taxon>Flavobacteriia</taxon>
        <taxon>Flavobacteriales</taxon>
        <taxon>Flavobacteriaceae</taxon>
        <taxon>Leeuwenhoekiella</taxon>
    </lineage>
</organism>
<feature type="transmembrane region" description="Helical" evidence="1">
    <location>
        <begin position="6"/>
        <end position="24"/>
    </location>
</feature>
<dbReference type="Proteomes" id="UP000001601">
    <property type="component" value="Unassembled WGS sequence"/>
</dbReference>
<dbReference type="AlphaFoldDB" id="A3XKV9"/>
<feature type="transmembrane region" description="Helical" evidence="1">
    <location>
        <begin position="340"/>
        <end position="362"/>
    </location>
</feature>
<feature type="transmembrane region" description="Helical" evidence="1">
    <location>
        <begin position="310"/>
        <end position="328"/>
    </location>
</feature>
<gene>
    <name evidence="2" type="ORF">MED217_01670</name>
</gene>
<feature type="transmembrane region" description="Helical" evidence="1">
    <location>
        <begin position="55"/>
        <end position="73"/>
    </location>
</feature>
<name>A3XKV9_LEEBM</name>
<dbReference type="HOGENOM" id="CLU_524566_0_0_10"/>
<dbReference type="EMBL" id="AANC01000003">
    <property type="protein sequence ID" value="EAQ49818.1"/>
    <property type="molecule type" value="Genomic_DNA"/>
</dbReference>
<proteinExistence type="predicted"/>
<keyword evidence="3" id="KW-1185">Reference proteome</keyword>
<keyword evidence="1" id="KW-0812">Transmembrane</keyword>
<evidence type="ECO:0000313" key="2">
    <source>
        <dbReference type="EMBL" id="EAQ49818.1"/>
    </source>
</evidence>
<feature type="transmembrane region" description="Helical" evidence="1">
    <location>
        <begin position="79"/>
        <end position="97"/>
    </location>
</feature>
<dbReference type="OrthoDB" id="1402360at2"/>
<dbReference type="RefSeq" id="WP_009778729.1">
    <property type="nucleotide sequence ID" value="NZ_CH672395.1"/>
</dbReference>
<sequence length="519" mass="60012">MKRALSIAIIGTLFSCIYISIALYEKTLGFKFLEPLFTSDRLHLLFSNDIKTLEIFYFTYPSLSLLLAIPALIIDPILAPVITSSIAMGFFSSYLIVELYSKDLKLISVLVSIYLLCSPAMLSIATSGTSLYLYFILYYFFFSFLFRYTRDYTTYNFVMMSLCLTLFVLLDYQFLWMMIFVVPIIFFFSLFNSTTIQKSYVGIFEELTQNKSSTRELINKSFSTILVIIFTPLLSLSCFMIINYWFTGNFLFFETSQTTSWDQNPLINQLFYTTETTDIYLIDRIENLLLSCLFLSPVYLTSFVMGRKKLLFHLILLLAPIWIIYKLNSNPLELLSLQDLLIITASGIAAFIHLFQTALLGIFRKSKILHTLSFALLGLSLCGEYYYFDHSKIPQEQNMFAFIKQEAPLNTASSLELIEYLNNHIPKGSKLLTDNTLTYGISALTREKVIYVDQFDFDYYDAFQAPGLFADYILIPQAVKPEQLEARLNVTGHRRKYAIEYQNADFTLLKTHPKTYDRN</sequence>
<feature type="transmembrane region" description="Helical" evidence="1">
    <location>
        <begin position="288"/>
        <end position="305"/>
    </location>
</feature>
<feature type="transmembrane region" description="Helical" evidence="1">
    <location>
        <begin position="222"/>
        <end position="246"/>
    </location>
</feature>
<accession>A3XKV9</accession>
<keyword evidence="1" id="KW-0472">Membrane</keyword>
<evidence type="ECO:0000256" key="1">
    <source>
        <dbReference type="SAM" id="Phobius"/>
    </source>
</evidence>
<feature type="transmembrane region" description="Helical" evidence="1">
    <location>
        <begin position="155"/>
        <end position="174"/>
    </location>
</feature>
<dbReference type="PROSITE" id="PS51257">
    <property type="entry name" value="PROKAR_LIPOPROTEIN"/>
    <property type="match status" value="1"/>
</dbReference>
<dbReference type="eggNOG" id="ENOG502ZCM0">
    <property type="taxonomic scope" value="Bacteria"/>
</dbReference>
<dbReference type="STRING" id="398720.MED217_01670"/>
<keyword evidence="1" id="KW-1133">Transmembrane helix</keyword>
<reference evidence="2 3" key="1">
    <citation type="journal article" date="2007" name="Nature">
        <title>Light stimulates growth of proteorhodopsin-containing marine Flavobacteria.</title>
        <authorList>
            <person name="Gomez-Consarnau L."/>
            <person name="Gonzalez J.M."/>
            <person name="Coll-Llado M."/>
            <person name="Gourdon P."/>
            <person name="Pascher T."/>
            <person name="Neutze R."/>
            <person name="Pedros-Alio C."/>
            <person name="Pinhassi J."/>
        </authorList>
    </citation>
    <scope>NUCLEOTIDE SEQUENCE [LARGE SCALE GENOMIC DNA]</scope>
    <source>
        <strain evidence="2 3">MED217</strain>
    </source>
</reference>
<feature type="transmembrane region" description="Helical" evidence="1">
    <location>
        <begin position="131"/>
        <end position="148"/>
    </location>
</feature>
<comment type="caution">
    <text evidence="2">The sequence shown here is derived from an EMBL/GenBank/DDBJ whole genome shotgun (WGS) entry which is preliminary data.</text>
</comment>
<evidence type="ECO:0000313" key="3">
    <source>
        <dbReference type="Proteomes" id="UP000001601"/>
    </source>
</evidence>
<feature type="transmembrane region" description="Helical" evidence="1">
    <location>
        <begin position="180"/>
        <end position="201"/>
    </location>
</feature>
<protein>
    <recommendedName>
        <fullName evidence="4">Glycosyltransferase RgtA/B/C/D-like domain-containing protein</fullName>
    </recommendedName>
</protein>
<evidence type="ECO:0008006" key="4">
    <source>
        <dbReference type="Google" id="ProtNLM"/>
    </source>
</evidence>